<evidence type="ECO:0000259" key="12">
    <source>
        <dbReference type="Pfam" id="PF02852"/>
    </source>
</evidence>
<evidence type="ECO:0000256" key="5">
    <source>
        <dbReference type="ARBA" id="ARBA00023027"/>
    </source>
</evidence>
<dbReference type="PIRSF" id="PIRSF000350">
    <property type="entry name" value="Mercury_reductase_MerA"/>
    <property type="match status" value="1"/>
</dbReference>
<evidence type="ECO:0000256" key="8">
    <source>
        <dbReference type="PIRSR" id="PIRSR000350-2"/>
    </source>
</evidence>
<dbReference type="eggNOG" id="COG1249">
    <property type="taxonomic scope" value="Bacteria"/>
</dbReference>
<dbReference type="Pfam" id="PF02852">
    <property type="entry name" value="Pyr_redox_dim"/>
    <property type="match status" value="1"/>
</dbReference>
<keyword evidence="7 11" id="KW-0676">Redox-active center</keyword>
<evidence type="ECO:0000256" key="6">
    <source>
        <dbReference type="ARBA" id="ARBA00023157"/>
    </source>
</evidence>
<evidence type="ECO:0000259" key="13">
    <source>
        <dbReference type="Pfam" id="PF07992"/>
    </source>
</evidence>
<dbReference type="GO" id="GO:0006103">
    <property type="term" value="P:2-oxoglutarate metabolic process"/>
    <property type="evidence" value="ECO:0007669"/>
    <property type="project" value="TreeGrafter"/>
</dbReference>
<accession>A0A1N6FVW7</accession>
<keyword evidence="5" id="KW-0520">NAD</keyword>
<dbReference type="PRINTS" id="PR00368">
    <property type="entry name" value="FADPNR"/>
</dbReference>
<evidence type="ECO:0000313" key="14">
    <source>
        <dbReference type="EMBL" id="SIN99362.1"/>
    </source>
</evidence>
<evidence type="ECO:0000256" key="10">
    <source>
        <dbReference type="PIRSR" id="PIRSR000350-4"/>
    </source>
</evidence>
<evidence type="ECO:0000256" key="9">
    <source>
        <dbReference type="PIRSR" id="PIRSR000350-3"/>
    </source>
</evidence>
<dbReference type="EMBL" id="FSRN01000001">
    <property type="protein sequence ID" value="SIN99362.1"/>
    <property type="molecule type" value="Genomic_DNA"/>
</dbReference>
<comment type="similarity">
    <text evidence="1 11">Belongs to the class-I pyridine nucleotide-disulfide oxidoreductase family.</text>
</comment>
<feature type="binding site" evidence="9">
    <location>
        <position position="299"/>
    </location>
    <ligand>
        <name>FAD</name>
        <dbReference type="ChEBI" id="CHEBI:57692"/>
    </ligand>
</feature>
<reference evidence="15" key="1">
    <citation type="submission" date="2016-11" db="EMBL/GenBank/DDBJ databases">
        <authorList>
            <person name="Varghese N."/>
            <person name="Submissions S."/>
        </authorList>
    </citation>
    <scope>NUCLEOTIDE SEQUENCE [LARGE SCALE GENOMIC DNA]</scope>
    <source>
        <strain evidence="15">313</strain>
    </source>
</reference>
<protein>
    <submittedName>
        <fullName evidence="14">Dihydrolipoamide dehydrogenase</fullName>
    </submittedName>
</protein>
<feature type="disulfide bond" description="Redox-active" evidence="10">
    <location>
        <begin position="45"/>
        <end position="50"/>
    </location>
</feature>
<gene>
    <name evidence="14" type="ORF">SAMN05878443_0853</name>
</gene>
<dbReference type="InterPro" id="IPR023753">
    <property type="entry name" value="FAD/NAD-binding_dom"/>
</dbReference>
<keyword evidence="9" id="KW-0547">Nucleotide-binding</keyword>
<dbReference type="InterPro" id="IPR004099">
    <property type="entry name" value="Pyr_nucl-diS_OxRdtase_dimer"/>
</dbReference>
<evidence type="ECO:0000313" key="15">
    <source>
        <dbReference type="Proteomes" id="UP000184758"/>
    </source>
</evidence>
<dbReference type="PROSITE" id="PS00076">
    <property type="entry name" value="PYRIDINE_REDOX_1"/>
    <property type="match status" value="1"/>
</dbReference>
<dbReference type="InterPro" id="IPR001100">
    <property type="entry name" value="Pyr_nuc-diS_OxRdtase"/>
</dbReference>
<feature type="domain" description="FAD/NAD(P)-binding" evidence="13">
    <location>
        <begin position="8"/>
        <end position="314"/>
    </location>
</feature>
<evidence type="ECO:0000256" key="7">
    <source>
        <dbReference type="ARBA" id="ARBA00023284"/>
    </source>
</evidence>
<dbReference type="PRINTS" id="PR00411">
    <property type="entry name" value="PNDRDTASEI"/>
</dbReference>
<keyword evidence="2 11" id="KW-0285">Flavoprotein</keyword>
<dbReference type="Proteomes" id="UP000184758">
    <property type="component" value="Unassembled WGS sequence"/>
</dbReference>
<keyword evidence="15" id="KW-1185">Reference proteome</keyword>
<keyword evidence="4 11" id="KW-0560">Oxidoreductase</keyword>
<feature type="active site" description="Proton acceptor" evidence="8">
    <location>
        <position position="432"/>
    </location>
</feature>
<dbReference type="Pfam" id="PF07992">
    <property type="entry name" value="Pyr_redox_2"/>
    <property type="match status" value="1"/>
</dbReference>
<dbReference type="InterPro" id="IPR012999">
    <property type="entry name" value="Pyr_OxRdtase_I_AS"/>
</dbReference>
<name>A0A1N6FVW7_9LACT</name>
<dbReference type="PANTHER" id="PTHR22912">
    <property type="entry name" value="DISULFIDE OXIDOREDUCTASE"/>
    <property type="match status" value="1"/>
</dbReference>
<evidence type="ECO:0000256" key="4">
    <source>
        <dbReference type="ARBA" id="ARBA00023002"/>
    </source>
</evidence>
<dbReference type="SUPFAM" id="SSF55424">
    <property type="entry name" value="FAD/NAD-linked reductases, dimerisation (C-terminal) domain"/>
    <property type="match status" value="1"/>
</dbReference>
<feature type="binding site" evidence="9">
    <location>
        <position position="54"/>
    </location>
    <ligand>
        <name>FAD</name>
        <dbReference type="ChEBI" id="CHEBI:57692"/>
    </ligand>
</feature>
<dbReference type="Gene3D" id="3.50.50.60">
    <property type="entry name" value="FAD/NAD(P)-binding domain"/>
    <property type="match status" value="2"/>
</dbReference>
<evidence type="ECO:0000256" key="2">
    <source>
        <dbReference type="ARBA" id="ARBA00022630"/>
    </source>
</evidence>
<dbReference type="Gene3D" id="3.30.390.30">
    <property type="match status" value="1"/>
</dbReference>
<dbReference type="PANTHER" id="PTHR22912:SF151">
    <property type="entry name" value="DIHYDROLIPOYL DEHYDROGENASE, MITOCHONDRIAL"/>
    <property type="match status" value="1"/>
</dbReference>
<keyword evidence="3 9" id="KW-0274">FAD</keyword>
<dbReference type="GO" id="GO:0050660">
    <property type="term" value="F:flavin adenine dinucleotide binding"/>
    <property type="evidence" value="ECO:0007669"/>
    <property type="project" value="TreeGrafter"/>
</dbReference>
<keyword evidence="6" id="KW-1015">Disulfide bond</keyword>
<sequence>MVNRMDIFDVVVIGAGPGGYSAAIRLAQYGKKVAIVEKGNIGGTCLNTGCIPTKVMIEHSHLVNQIKKANQLGIGSVEEPLKIDFAKLMKRKEQVVQQLTFGVESILKKNQVKIFKGEASVNPDLTVAVGSEILQTKDLLLATGGTPKIPDIPGIEDVPFLTHKNFFELKELPINLVIIGQGIHAVNLAFTLGPLGTEVTIVSEQSSVLGNIDDDAAKIVKHSMKSNNIRMVTKANWKKITNTELVLMDETIPFDHVLLAGQNNPNTDVVRSLNLERELFLKVNGNYQTSHPHVYAIGDVIGGSTSAGAALQEGPYVAAQIAGEIVPFVQYDAIAGTMYSSPEVAFFGLNEKSAKEGGREINVAKSLLSGNGKALAIGETEGYIKLISDKEYGELLGGVVVAPNATDLISSLLTVKKSEGTLYELAHMSFPHPSISEAFWEAANSNWNQAIHM</sequence>
<organism evidence="14 15">
    <name type="scientific">Carnobacterium alterfunditum</name>
    <dbReference type="NCBI Taxonomy" id="28230"/>
    <lineage>
        <taxon>Bacteria</taxon>
        <taxon>Bacillati</taxon>
        <taxon>Bacillota</taxon>
        <taxon>Bacilli</taxon>
        <taxon>Lactobacillales</taxon>
        <taxon>Carnobacteriaceae</taxon>
        <taxon>Carnobacterium</taxon>
    </lineage>
</organism>
<dbReference type="InterPro" id="IPR050151">
    <property type="entry name" value="Class-I_Pyr_Nuc-Dis_Oxidored"/>
</dbReference>
<evidence type="ECO:0000256" key="11">
    <source>
        <dbReference type="RuleBase" id="RU003691"/>
    </source>
</evidence>
<dbReference type="InterPro" id="IPR016156">
    <property type="entry name" value="FAD/NAD-linked_Rdtase_dimer_sf"/>
</dbReference>
<dbReference type="GO" id="GO:0004148">
    <property type="term" value="F:dihydrolipoyl dehydrogenase (NADH) activity"/>
    <property type="evidence" value="ECO:0007669"/>
    <property type="project" value="TreeGrafter"/>
</dbReference>
<dbReference type="SUPFAM" id="SSF51905">
    <property type="entry name" value="FAD/NAD(P)-binding domain"/>
    <property type="match status" value="1"/>
</dbReference>
<dbReference type="AlphaFoldDB" id="A0A1N6FVW7"/>
<dbReference type="InterPro" id="IPR036188">
    <property type="entry name" value="FAD/NAD-bd_sf"/>
</dbReference>
<proteinExistence type="inferred from homology"/>
<evidence type="ECO:0000256" key="1">
    <source>
        <dbReference type="ARBA" id="ARBA00007532"/>
    </source>
</evidence>
<evidence type="ECO:0000256" key="3">
    <source>
        <dbReference type="ARBA" id="ARBA00022827"/>
    </source>
</evidence>
<dbReference type="STRING" id="28230.SAMN05878443_0853"/>
<comment type="cofactor">
    <cofactor evidence="9">
        <name>FAD</name>
        <dbReference type="ChEBI" id="CHEBI:57692"/>
    </cofactor>
    <text evidence="9">Binds 1 FAD per subunit.</text>
</comment>
<feature type="domain" description="Pyridine nucleotide-disulphide oxidoreductase dimerisation" evidence="12">
    <location>
        <begin position="334"/>
        <end position="443"/>
    </location>
</feature>
<dbReference type="FunFam" id="3.30.390.30:FF:000001">
    <property type="entry name" value="Dihydrolipoyl dehydrogenase"/>
    <property type="match status" value="1"/>
</dbReference>